<dbReference type="Proteomes" id="UP000006371">
    <property type="component" value="Chromosome"/>
</dbReference>
<accession>Q49YX2</accession>
<dbReference type="AlphaFoldDB" id="Q49YX2"/>
<evidence type="ECO:0000313" key="3">
    <source>
        <dbReference type="Proteomes" id="UP000006371"/>
    </source>
</evidence>
<evidence type="ECO:0000256" key="1">
    <source>
        <dbReference type="SAM" id="Phobius"/>
    </source>
</evidence>
<protein>
    <submittedName>
        <fullName evidence="2">Uncharacterized protein</fullName>
    </submittedName>
</protein>
<dbReference type="EMBL" id="AP008934">
    <property type="protein sequence ID" value="BAE18008.1"/>
    <property type="molecule type" value="Genomic_DNA"/>
</dbReference>
<dbReference type="OrthoDB" id="2394681at2"/>
<dbReference type="eggNOG" id="ENOG502ZF80">
    <property type="taxonomic scope" value="Bacteria"/>
</dbReference>
<reference evidence="2 3" key="1">
    <citation type="journal article" date="2005" name="Proc. Natl. Acad. Sci. U.S.A.">
        <title>Whole genome sequence of Staphylococcus saprophyticus reveals the pathogenesis of uncomplicated urinary tract infection.</title>
        <authorList>
            <person name="Kuroda M."/>
            <person name="Yamashita A."/>
            <person name="Hirakawa H."/>
            <person name="Kumano M."/>
            <person name="Morikawa K."/>
            <person name="Higashide M."/>
            <person name="Maruyama A."/>
            <person name="Inose Y."/>
            <person name="Matoba K."/>
            <person name="Toh H."/>
            <person name="Kuhara S."/>
            <person name="Hattori M."/>
            <person name="Ohta T."/>
        </authorList>
    </citation>
    <scope>NUCLEOTIDE SEQUENCE [LARGE SCALE GENOMIC DNA]</scope>
    <source>
        <strain evidence="3">ATCC 15305 / DSM 20229 / NCIMB 8711 / NCTC 7292 / S-41</strain>
    </source>
</reference>
<dbReference type="KEGG" id="ssp:SSP0863"/>
<name>Q49YX2_STAS1</name>
<evidence type="ECO:0000313" key="2">
    <source>
        <dbReference type="EMBL" id="BAE18008.1"/>
    </source>
</evidence>
<gene>
    <name evidence="2" type="ordered locus">SSP0863</name>
</gene>
<keyword evidence="1" id="KW-1133">Transmembrane helix</keyword>
<keyword evidence="1" id="KW-0472">Membrane</keyword>
<keyword evidence="1" id="KW-0812">Transmembrane</keyword>
<feature type="transmembrane region" description="Helical" evidence="1">
    <location>
        <begin position="9"/>
        <end position="29"/>
    </location>
</feature>
<sequence length="163" mass="19229">MNFHKINKWLVWSVFMLMGIATLFIVSYIKNEHTTDLSRITIDDMQLNAKIDKDKFIEDDEILLKKHNLYTKHNQPNLVFKVNKGNSKIKGMTLIKNTDVNTNFGGKIEGNIQDVVHHLGSSYKQKKLRDAYRLMIYYDKDNHIKLSIIYKHDKIKKIEVYSK</sequence>
<organism evidence="2 3">
    <name type="scientific">Staphylococcus saprophyticus subsp. saprophyticus (strain ATCC 15305 / DSM 20229 / NCIMB 8711 / NCTC 7292 / S-41)</name>
    <dbReference type="NCBI Taxonomy" id="342451"/>
    <lineage>
        <taxon>Bacteria</taxon>
        <taxon>Bacillati</taxon>
        <taxon>Bacillota</taxon>
        <taxon>Bacilli</taxon>
        <taxon>Bacillales</taxon>
        <taxon>Staphylococcaceae</taxon>
        <taxon>Staphylococcus</taxon>
    </lineage>
</organism>
<dbReference type="HOGENOM" id="CLU_137978_0_0_9"/>
<proteinExistence type="predicted"/>
<dbReference type="PATRIC" id="fig|342451.11.peg.863"/>
<keyword evidence="3" id="KW-1185">Reference proteome</keyword>